<evidence type="ECO:0000256" key="2">
    <source>
        <dbReference type="ARBA" id="ARBA00022475"/>
    </source>
</evidence>
<keyword evidence="2" id="KW-1003">Cell membrane</keyword>
<feature type="region of interest" description="Disordered" evidence="6">
    <location>
        <begin position="669"/>
        <end position="710"/>
    </location>
</feature>
<dbReference type="RefSeq" id="WP_084247513.1">
    <property type="nucleotide sequence ID" value="NZ_CP136137.1"/>
</dbReference>
<evidence type="ECO:0000313" key="10">
    <source>
        <dbReference type="Proteomes" id="UP001479933"/>
    </source>
</evidence>
<dbReference type="Pfam" id="PF09678">
    <property type="entry name" value="Caa3_CtaG"/>
    <property type="match status" value="1"/>
</dbReference>
<accession>A0ABZ2U3G0</accession>
<feature type="transmembrane region" description="Helical" evidence="7">
    <location>
        <begin position="186"/>
        <end position="205"/>
    </location>
</feature>
<feature type="transmembrane region" description="Helical" evidence="7">
    <location>
        <begin position="620"/>
        <end position="640"/>
    </location>
</feature>
<organism evidence="9 10">
    <name type="scientific">Gordonia hydrophobica</name>
    <dbReference type="NCBI Taxonomy" id="40516"/>
    <lineage>
        <taxon>Bacteria</taxon>
        <taxon>Bacillati</taxon>
        <taxon>Actinomycetota</taxon>
        <taxon>Actinomycetes</taxon>
        <taxon>Mycobacteriales</taxon>
        <taxon>Gordoniaceae</taxon>
        <taxon>Gordonia</taxon>
    </lineage>
</organism>
<evidence type="ECO:0000256" key="7">
    <source>
        <dbReference type="SAM" id="Phobius"/>
    </source>
</evidence>
<feature type="transmembrane region" description="Helical" evidence="7">
    <location>
        <begin position="217"/>
        <end position="240"/>
    </location>
</feature>
<feature type="transmembrane region" description="Helical" evidence="7">
    <location>
        <begin position="65"/>
        <end position="90"/>
    </location>
</feature>
<feature type="domain" description="Copper resistance protein D" evidence="8">
    <location>
        <begin position="248"/>
        <end position="345"/>
    </location>
</feature>
<dbReference type="Proteomes" id="UP001479933">
    <property type="component" value="Chromosome"/>
</dbReference>
<dbReference type="InterPro" id="IPR032694">
    <property type="entry name" value="CopC/D"/>
</dbReference>
<evidence type="ECO:0000259" key="8">
    <source>
        <dbReference type="Pfam" id="PF05425"/>
    </source>
</evidence>
<sequence length="710" mass="76538">MTVTSAEAVKEPVRDRLTDPSRFRAVLILLIAVVGSVASVVVTAASASTALQLLGVPDAGWLTTYGLPVATVVGQLSAAAGLGSLVFAAFFVPPQSDGQLDVGGYRAMRWATWSFATWAVCAFLMIPLSISNVSGSPLKEFWNSPETLWTAYQIVADGKYWMWTAVFAIGAGLISRLAFHWGWTFPALILGFLSLMPSALLGHSSAGGAHDIATNSLILHIVAAAVWAGGLLVVLAYAFGDGRWRNLALSRYSRVAFWCVIVVAVSGVLNALVRMPLADLFTTTYGLVVVGKLVTVVVAGLIGGAHRAFTLRELEATDTPRKSLFVRFAAVELVVFAVAFGFGAGLSRTPPPVLATANVSPMELKIGYDLNGPPSARSLLLDWRFDIIFGSLAIIAALVYLRGVYRLHKRGDAWPVGRTVAWLLGCAALLFATSSGMGRYSPAMFSTHMMSHMMLSMLVPVLLVLGGPVTLALRALPAAGRGNPPGLREWILTGIHSKYSRFMTHPVLVVILFVGSFYVLYLGGLFDVVVENHSAHLLMNLHFLVSGYLFYWLTIGIDPAPRTISPVAKLGVVMGSLPFHAFFGVALMMTSGIIAEKWYVSLQHPWAYDMAADQRVGGGIAWATGEFPLVVVMLALLVQWNRSDSRAAKRFDRKEDRDHDAELESYNQMLRQMNAPEPQHAPVDHTPVDAASDTIKTRGTTPSNGTTPPS</sequence>
<keyword evidence="3 7" id="KW-0812">Transmembrane</keyword>
<name>A0ABZ2U3G0_9ACTN</name>
<feature type="transmembrane region" description="Helical" evidence="7">
    <location>
        <begin position="453"/>
        <end position="473"/>
    </location>
</feature>
<gene>
    <name evidence="9" type="ORF">RVF87_20690</name>
</gene>
<dbReference type="EMBL" id="CP136137">
    <property type="protein sequence ID" value="WYY07374.1"/>
    <property type="molecule type" value="Genomic_DNA"/>
</dbReference>
<feature type="transmembrane region" description="Helical" evidence="7">
    <location>
        <begin position="507"/>
        <end position="526"/>
    </location>
</feature>
<feature type="transmembrane region" description="Helical" evidence="7">
    <location>
        <begin position="110"/>
        <end position="130"/>
    </location>
</feature>
<evidence type="ECO:0000256" key="5">
    <source>
        <dbReference type="ARBA" id="ARBA00023136"/>
    </source>
</evidence>
<feature type="transmembrane region" description="Helical" evidence="7">
    <location>
        <begin position="25"/>
        <end position="45"/>
    </location>
</feature>
<feature type="transmembrane region" description="Helical" evidence="7">
    <location>
        <begin position="577"/>
        <end position="600"/>
    </location>
</feature>
<comment type="subcellular location">
    <subcellularLocation>
        <location evidence="1">Cell membrane</location>
        <topology evidence="1">Multi-pass membrane protein</topology>
    </subcellularLocation>
</comment>
<evidence type="ECO:0000256" key="4">
    <source>
        <dbReference type="ARBA" id="ARBA00022989"/>
    </source>
</evidence>
<proteinExistence type="predicted"/>
<dbReference type="Pfam" id="PF05425">
    <property type="entry name" value="CopD"/>
    <property type="match status" value="1"/>
</dbReference>
<feature type="transmembrane region" description="Helical" evidence="7">
    <location>
        <begin position="413"/>
        <end position="433"/>
    </location>
</feature>
<feature type="compositionally biased region" description="Low complexity" evidence="6">
    <location>
        <begin position="697"/>
        <end position="710"/>
    </location>
</feature>
<evidence type="ECO:0000256" key="1">
    <source>
        <dbReference type="ARBA" id="ARBA00004651"/>
    </source>
</evidence>
<feature type="transmembrane region" description="Helical" evidence="7">
    <location>
        <begin position="252"/>
        <end position="273"/>
    </location>
</feature>
<dbReference type="PANTHER" id="PTHR34820">
    <property type="entry name" value="INNER MEMBRANE PROTEIN YEBZ"/>
    <property type="match status" value="1"/>
</dbReference>
<feature type="transmembrane region" description="Helical" evidence="7">
    <location>
        <begin position="285"/>
        <end position="303"/>
    </location>
</feature>
<dbReference type="PANTHER" id="PTHR34820:SF4">
    <property type="entry name" value="INNER MEMBRANE PROTEIN YEBZ"/>
    <property type="match status" value="1"/>
</dbReference>
<keyword evidence="4 7" id="KW-1133">Transmembrane helix</keyword>
<reference evidence="9 10" key="1">
    <citation type="journal article" date="2023" name="Virus Evol.">
        <title>Computational host range prediction-The good, the bad, and the ugly.</title>
        <authorList>
            <person name="Howell A.A."/>
            <person name="Versoza C.J."/>
            <person name="Pfeifer S.P."/>
        </authorList>
    </citation>
    <scope>NUCLEOTIDE SEQUENCE [LARGE SCALE GENOMIC DNA]</scope>
    <source>
        <strain evidence="9 10">1610/1b</strain>
    </source>
</reference>
<feature type="transmembrane region" description="Helical" evidence="7">
    <location>
        <begin position="383"/>
        <end position="401"/>
    </location>
</feature>
<dbReference type="InterPro" id="IPR019108">
    <property type="entry name" value="Caa3_assmbl_CtaG-rel"/>
</dbReference>
<evidence type="ECO:0000313" key="9">
    <source>
        <dbReference type="EMBL" id="WYY07374.1"/>
    </source>
</evidence>
<feature type="transmembrane region" description="Helical" evidence="7">
    <location>
        <begin position="538"/>
        <end position="557"/>
    </location>
</feature>
<evidence type="ECO:0000256" key="6">
    <source>
        <dbReference type="SAM" id="MobiDB-lite"/>
    </source>
</evidence>
<keyword evidence="5 7" id="KW-0472">Membrane</keyword>
<dbReference type="InterPro" id="IPR008457">
    <property type="entry name" value="Cu-R_CopD_dom"/>
</dbReference>
<feature type="transmembrane region" description="Helical" evidence="7">
    <location>
        <begin position="324"/>
        <end position="346"/>
    </location>
</feature>
<protein>
    <submittedName>
        <fullName evidence="9">Cytochrome c oxidase assembly protein</fullName>
    </submittedName>
</protein>
<evidence type="ECO:0000256" key="3">
    <source>
        <dbReference type="ARBA" id="ARBA00022692"/>
    </source>
</evidence>
<feature type="transmembrane region" description="Helical" evidence="7">
    <location>
        <begin position="160"/>
        <end position="179"/>
    </location>
</feature>
<keyword evidence="10" id="KW-1185">Reference proteome</keyword>